<name>A0A142W1L7_9SPHN</name>
<dbReference type="NCBIfam" id="TIGR04433">
    <property type="entry name" value="UrcA_uranyl"/>
    <property type="match status" value="1"/>
</dbReference>
<evidence type="ECO:0000313" key="2">
    <source>
        <dbReference type="EMBL" id="AMU95437.1"/>
    </source>
</evidence>
<dbReference type="RefSeq" id="WP_062902056.1">
    <property type="nucleotide sequence ID" value="NZ_CP013342.1"/>
</dbReference>
<protein>
    <submittedName>
        <fullName evidence="2">UrcA family protein</fullName>
    </submittedName>
</protein>
<feature type="signal peptide" evidence="1">
    <location>
        <begin position="1"/>
        <end position="22"/>
    </location>
</feature>
<organism evidence="2 3">
    <name type="scientific">Sphingopyxis terrae subsp. terrae NBRC 15098</name>
    <dbReference type="NCBI Taxonomy" id="1219058"/>
    <lineage>
        <taxon>Bacteria</taxon>
        <taxon>Pseudomonadati</taxon>
        <taxon>Pseudomonadota</taxon>
        <taxon>Alphaproteobacteria</taxon>
        <taxon>Sphingomonadales</taxon>
        <taxon>Sphingomonadaceae</taxon>
        <taxon>Sphingopyxis</taxon>
    </lineage>
</organism>
<reference evidence="2 3" key="2">
    <citation type="journal article" date="2016" name="Genome Announc.">
        <title>Complete Genome Sequence of Sphingopyxis terrae Strain 203-1 (NBRC 111660), a Polyethylene Glycol Degrader.</title>
        <authorList>
            <person name="Ohtsubo Y."/>
            <person name="Nonoyama S."/>
            <person name="Nagata Y."/>
            <person name="Numata M."/>
            <person name="Tsuchikane K."/>
            <person name="Hosoyama A."/>
            <person name="Yamazoe A."/>
            <person name="Tsuda M."/>
            <person name="Fujita N."/>
            <person name="Kawai F."/>
        </authorList>
    </citation>
    <scope>NUCLEOTIDE SEQUENCE [LARGE SCALE GENOMIC DNA]</scope>
    <source>
        <strain evidence="2 3">203-1</strain>
    </source>
</reference>
<proteinExistence type="predicted"/>
<feature type="chain" id="PRO_5007502646" evidence="1">
    <location>
        <begin position="23"/>
        <end position="110"/>
    </location>
</feature>
<accession>A0A142W1L7</accession>
<keyword evidence="1" id="KW-0732">Signal</keyword>
<sequence length="110" mass="11772">MMKMMLTLAALAAVAPALPAHAEPAPAPRSVAVVHSDLDLSTARGADKLERRIWRAVVTVCGSAPDYDLKGKNDVRHCRRDTMRQASADADRVIASAATRGEPIRVTLAK</sequence>
<dbReference type="KEGG" id="ster:AOA14_12545"/>
<evidence type="ECO:0000313" key="3">
    <source>
        <dbReference type="Proteomes" id="UP000076234"/>
    </source>
</evidence>
<dbReference type="InterPro" id="IPR030972">
    <property type="entry name" value="UrcA_uranyl"/>
</dbReference>
<dbReference type="Proteomes" id="UP000076234">
    <property type="component" value="Chromosome"/>
</dbReference>
<reference evidence="3" key="1">
    <citation type="submission" date="2015-11" db="EMBL/GenBank/DDBJ databases">
        <title>Complete genome sequence of a polyethylene glycol-degrading strain Sphingopyxis terrae strain 203-1 (NBRC 15098).</title>
        <authorList>
            <person name="Yoshiyuki O."/>
            <person name="Shouta N."/>
            <person name="Nagata Y."/>
            <person name="Numata M."/>
            <person name="Tsuchikane K."/>
            <person name="Hosoyama A."/>
            <person name="Yamazoe A."/>
            <person name="Tsuda M."/>
            <person name="Fujita N."/>
            <person name="Kawai F."/>
        </authorList>
    </citation>
    <scope>NUCLEOTIDE SEQUENCE [LARGE SCALE GENOMIC DNA]</scope>
    <source>
        <strain evidence="3">203-1</strain>
    </source>
</reference>
<dbReference type="EMBL" id="CP013342">
    <property type="protein sequence ID" value="AMU95437.1"/>
    <property type="molecule type" value="Genomic_DNA"/>
</dbReference>
<evidence type="ECO:0000256" key="1">
    <source>
        <dbReference type="SAM" id="SignalP"/>
    </source>
</evidence>
<gene>
    <name evidence="2" type="ORF">AOA14_12545</name>
</gene>
<dbReference type="AlphaFoldDB" id="A0A142W1L7"/>